<dbReference type="CDD" id="cd00839">
    <property type="entry name" value="MPP_PAPs"/>
    <property type="match status" value="1"/>
</dbReference>
<dbReference type="Gene3D" id="4.10.1040.10">
    <property type="entry name" value="DM DNA-binding domain"/>
    <property type="match status" value="1"/>
</dbReference>
<dbReference type="PROSITE" id="PS40000">
    <property type="entry name" value="DM_1"/>
    <property type="match status" value="1"/>
</dbReference>
<dbReference type="GO" id="GO:0005634">
    <property type="term" value="C:nucleus"/>
    <property type="evidence" value="ECO:0007669"/>
    <property type="project" value="UniProtKB-SubCell"/>
</dbReference>
<dbReference type="InterPro" id="IPR041792">
    <property type="entry name" value="MPP_PAP"/>
</dbReference>
<dbReference type="Proteomes" id="UP001249851">
    <property type="component" value="Unassembled WGS sequence"/>
</dbReference>
<evidence type="ECO:0000256" key="6">
    <source>
        <dbReference type="PROSITE-ProRule" id="PRU00070"/>
    </source>
</evidence>
<dbReference type="Pfam" id="PF00751">
    <property type="entry name" value="DM"/>
    <property type="match status" value="1"/>
</dbReference>
<dbReference type="PANTHER" id="PTHR45867:SF10">
    <property type="entry name" value="PURPLE ACID PHOSPHATASE"/>
    <property type="match status" value="1"/>
</dbReference>
<evidence type="ECO:0000256" key="3">
    <source>
        <dbReference type="ARBA" id="ARBA00023125"/>
    </source>
</evidence>
<dbReference type="InterPro" id="IPR001275">
    <property type="entry name" value="DM_DNA-bd"/>
</dbReference>
<dbReference type="SUPFAM" id="SSF56300">
    <property type="entry name" value="Metallo-dependent phosphatases"/>
    <property type="match status" value="1"/>
</dbReference>
<evidence type="ECO:0000313" key="9">
    <source>
        <dbReference type="Proteomes" id="UP001249851"/>
    </source>
</evidence>
<dbReference type="PANTHER" id="PTHR45867">
    <property type="entry name" value="PURPLE ACID PHOSPHATASE"/>
    <property type="match status" value="1"/>
</dbReference>
<feature type="domain" description="DM" evidence="7">
    <location>
        <begin position="20"/>
        <end position="67"/>
    </location>
</feature>
<accession>A0AAD9UU23</accession>
<dbReference type="GO" id="GO:0006355">
    <property type="term" value="P:regulation of DNA-templated transcription"/>
    <property type="evidence" value="ECO:0007669"/>
    <property type="project" value="InterPro"/>
</dbReference>
<evidence type="ECO:0000256" key="1">
    <source>
        <dbReference type="ARBA" id="ARBA00022723"/>
    </source>
</evidence>
<evidence type="ECO:0000256" key="4">
    <source>
        <dbReference type="ARBA" id="ARBA00023180"/>
    </source>
</evidence>
<proteinExistence type="predicted"/>
<dbReference type="InterPro" id="IPR029052">
    <property type="entry name" value="Metallo-depent_PP-like"/>
</dbReference>
<comment type="subcellular location">
    <subcellularLocation>
        <location evidence="6">Nucleus</location>
    </subcellularLocation>
</comment>
<evidence type="ECO:0000259" key="7">
    <source>
        <dbReference type="PROSITE" id="PS50809"/>
    </source>
</evidence>
<dbReference type="SMART" id="SM00301">
    <property type="entry name" value="DM"/>
    <property type="match status" value="1"/>
</dbReference>
<evidence type="ECO:0000313" key="8">
    <source>
        <dbReference type="EMBL" id="KAK2549961.1"/>
    </source>
</evidence>
<dbReference type="Pfam" id="PF14008">
    <property type="entry name" value="Metallophos_C"/>
    <property type="match status" value="1"/>
</dbReference>
<reference evidence="8" key="1">
    <citation type="journal article" date="2023" name="G3 (Bethesda)">
        <title>Whole genome assembly and annotation of the endangered Caribbean coral Acropora cervicornis.</title>
        <authorList>
            <person name="Selwyn J.D."/>
            <person name="Vollmer S.V."/>
        </authorList>
    </citation>
    <scope>NUCLEOTIDE SEQUENCE</scope>
    <source>
        <strain evidence="8">K2</strain>
    </source>
</reference>
<dbReference type="PROSITE" id="PS50809">
    <property type="entry name" value="DM_2"/>
    <property type="match status" value="1"/>
</dbReference>
<dbReference type="InterPro" id="IPR025733">
    <property type="entry name" value="PAPs_C"/>
</dbReference>
<dbReference type="GO" id="GO:0016787">
    <property type="term" value="F:hydrolase activity"/>
    <property type="evidence" value="ECO:0007669"/>
    <property type="project" value="InterPro"/>
</dbReference>
<sequence length="538" mass="61319">MESSCLEKLIGTKKERKPSCTLCSNHGVRSNLKGHKHHCPFLNCHCERCVKGRRKRDIMKQQVRLRRKQMKDFGNRAYCVTPSQPQEDISSPPFVKTEATFVEEKESVLDETKGNFVNANGRGLMQSVANIMHSPYSVPRRQSFNCSAYVPTPYQVWTTCDGRIFHYNNWPDQALSSCTVEPQTNPGFSVSDNSAFVKYCNLSSKVPDNSIKLAFRYGHSTSEEAATDWSPQFLVYGDMGRVGGAPSLQRLIQEARSGHNTAVLHVGDFAYDFHTSGGLYGDAFMNRIQDMAARIPYMTCVGNHEIPFNFSHYRHRFSMPQLVWPTTVSRMWYSFDVAKAHFIAYSTEVYFTHGPVEEQLVWLTNDLKEANKPENRAKRPWIIAFGHRPMYCSNIDNDDCTTLHSVVRKSLEPLFFQYGVDIIIQAHEHSYERLWPVFNGTVTDHSYNNPKAPVHLISGAAGCNEVLGICLDPMLGPRGPWSAFREWFPGNAGFGKLRIENSTHVYWEQIKAWDASVTDSIWVKQHNHGPFKPMNLQL</sequence>
<evidence type="ECO:0000256" key="5">
    <source>
        <dbReference type="ARBA" id="ARBA00023242"/>
    </source>
</evidence>
<dbReference type="GO" id="GO:0046872">
    <property type="term" value="F:metal ion binding"/>
    <property type="evidence" value="ECO:0007669"/>
    <property type="project" value="UniProtKB-KW"/>
</dbReference>
<evidence type="ECO:0000256" key="2">
    <source>
        <dbReference type="ARBA" id="ARBA00022833"/>
    </source>
</evidence>
<dbReference type="Gene3D" id="3.60.21.10">
    <property type="match status" value="1"/>
</dbReference>
<keyword evidence="4" id="KW-0325">Glycoprotein</keyword>
<keyword evidence="3 6" id="KW-0238">DNA-binding</keyword>
<dbReference type="EMBL" id="JARQWQ010000117">
    <property type="protein sequence ID" value="KAK2549961.1"/>
    <property type="molecule type" value="Genomic_DNA"/>
</dbReference>
<keyword evidence="5 6" id="KW-0539">Nucleus</keyword>
<dbReference type="Pfam" id="PF00149">
    <property type="entry name" value="Metallophos"/>
    <property type="match status" value="1"/>
</dbReference>
<keyword evidence="2 6" id="KW-0862">Zinc</keyword>
<dbReference type="GO" id="GO:0043565">
    <property type="term" value="F:sequence-specific DNA binding"/>
    <property type="evidence" value="ECO:0007669"/>
    <property type="project" value="InterPro"/>
</dbReference>
<dbReference type="InterPro" id="IPR004843">
    <property type="entry name" value="Calcineurin-like_PHP"/>
</dbReference>
<organism evidence="8 9">
    <name type="scientific">Acropora cervicornis</name>
    <name type="common">Staghorn coral</name>
    <dbReference type="NCBI Taxonomy" id="6130"/>
    <lineage>
        <taxon>Eukaryota</taxon>
        <taxon>Metazoa</taxon>
        <taxon>Cnidaria</taxon>
        <taxon>Anthozoa</taxon>
        <taxon>Hexacorallia</taxon>
        <taxon>Scleractinia</taxon>
        <taxon>Astrocoeniina</taxon>
        <taxon>Acroporidae</taxon>
        <taxon>Acropora</taxon>
    </lineage>
</organism>
<dbReference type="SUPFAM" id="SSF82927">
    <property type="entry name" value="Cysteine-rich DNA binding domain, (DM domain)"/>
    <property type="match status" value="1"/>
</dbReference>
<feature type="DNA-binding region" description="DM" evidence="6">
    <location>
        <begin position="20"/>
        <end position="67"/>
    </location>
</feature>
<comment type="caution">
    <text evidence="8">The sequence shown here is derived from an EMBL/GenBank/DDBJ whole genome shotgun (WGS) entry which is preliminary data.</text>
</comment>
<name>A0AAD9UU23_ACRCE</name>
<gene>
    <name evidence="8" type="ORF">P5673_029409</name>
</gene>
<reference evidence="8" key="2">
    <citation type="journal article" date="2023" name="Science">
        <title>Genomic signatures of disease resistance in endangered staghorn corals.</title>
        <authorList>
            <person name="Vollmer S.V."/>
            <person name="Selwyn J.D."/>
            <person name="Despard B.A."/>
            <person name="Roesel C.L."/>
        </authorList>
    </citation>
    <scope>NUCLEOTIDE SEQUENCE</scope>
    <source>
        <strain evidence="8">K2</strain>
    </source>
</reference>
<keyword evidence="9" id="KW-1185">Reference proteome</keyword>
<protein>
    <submittedName>
        <fullName evidence="8">Acid phosphatase type 7</fullName>
    </submittedName>
</protein>
<dbReference type="AlphaFoldDB" id="A0AAD9UU23"/>
<keyword evidence="1 6" id="KW-0479">Metal-binding</keyword>
<dbReference type="InterPro" id="IPR036407">
    <property type="entry name" value="DM_DNA-bd_sf"/>
</dbReference>